<gene>
    <name evidence="2" type="ORF">MUB52_14985</name>
</gene>
<proteinExistence type="predicted"/>
<feature type="signal peptide" evidence="1">
    <location>
        <begin position="1"/>
        <end position="15"/>
    </location>
</feature>
<evidence type="ECO:0008006" key="4">
    <source>
        <dbReference type="Google" id="ProtNLM"/>
    </source>
</evidence>
<dbReference type="Proteomes" id="UP001208690">
    <property type="component" value="Unassembled WGS sequence"/>
</dbReference>
<accession>A0ABT3BGM4</accession>
<feature type="chain" id="PRO_5045411089" description="Lipoprotein" evidence="1">
    <location>
        <begin position="16"/>
        <end position="148"/>
    </location>
</feature>
<dbReference type="RefSeq" id="WP_263845058.1">
    <property type="nucleotide sequence ID" value="NZ_JALIEB010000010.1"/>
</dbReference>
<evidence type="ECO:0000313" key="2">
    <source>
        <dbReference type="EMBL" id="MCV3272736.1"/>
    </source>
</evidence>
<keyword evidence="3" id="KW-1185">Reference proteome</keyword>
<evidence type="ECO:0000256" key="1">
    <source>
        <dbReference type="SAM" id="SignalP"/>
    </source>
</evidence>
<name>A0ABT3BGM4_9RHOB</name>
<protein>
    <recommendedName>
        <fullName evidence="4">Lipoprotein</fullName>
    </recommendedName>
</protein>
<evidence type="ECO:0000313" key="3">
    <source>
        <dbReference type="Proteomes" id="UP001208690"/>
    </source>
</evidence>
<keyword evidence="1" id="KW-0732">Signal</keyword>
<sequence length="148" mass="15848">MRALLFLVVTATAAAADPVADLVRSAAMQGRIYLDFHGPQPDGTCAAEAFLLARHGAEWHLETEGSEGVFRLRPWPDGGPLHLTHNPRSGGFVVMQPQHLGVPDVALFRPALRCPAGANAEAQCTAVDERYRTLVHMVSLIPACDDAG</sequence>
<comment type="caution">
    <text evidence="2">The sequence shown here is derived from an EMBL/GenBank/DDBJ whole genome shotgun (WGS) entry which is preliminary data.</text>
</comment>
<organism evidence="2 3">
    <name type="scientific">Roseobacter sinensis</name>
    <dbReference type="NCBI Taxonomy" id="2931391"/>
    <lineage>
        <taxon>Bacteria</taxon>
        <taxon>Pseudomonadati</taxon>
        <taxon>Pseudomonadota</taxon>
        <taxon>Alphaproteobacteria</taxon>
        <taxon>Rhodobacterales</taxon>
        <taxon>Roseobacteraceae</taxon>
        <taxon>Roseobacter</taxon>
    </lineage>
</organism>
<reference evidence="2 3" key="1">
    <citation type="submission" date="2022-04" db="EMBL/GenBank/DDBJ databases">
        <title>Roseobacter sp. WL0113 is a bacterium isolated from neritic sediment.</title>
        <authorList>
            <person name="Wang L."/>
            <person name="He W."/>
            <person name="Zhang D.-F."/>
        </authorList>
    </citation>
    <scope>NUCLEOTIDE SEQUENCE [LARGE SCALE GENOMIC DNA]</scope>
    <source>
        <strain evidence="2 3">WL0113</strain>
    </source>
</reference>
<dbReference type="EMBL" id="JALIEB010000010">
    <property type="protein sequence ID" value="MCV3272736.1"/>
    <property type="molecule type" value="Genomic_DNA"/>
</dbReference>